<dbReference type="GO" id="GO:0003677">
    <property type="term" value="F:DNA binding"/>
    <property type="evidence" value="ECO:0007669"/>
    <property type="project" value="UniProtKB-UniRule"/>
</dbReference>
<keyword evidence="3 5" id="KW-0371">Homeobox</keyword>
<dbReference type="CDD" id="cd00086">
    <property type="entry name" value="homeodomain"/>
    <property type="match status" value="1"/>
</dbReference>
<feature type="compositionally biased region" description="Polar residues" evidence="7">
    <location>
        <begin position="146"/>
        <end position="164"/>
    </location>
</feature>
<dbReference type="PANTHER" id="PTHR24333:SF5">
    <property type="entry name" value="VENT HOMEOBOX"/>
    <property type="match status" value="1"/>
</dbReference>
<dbReference type="InterPro" id="IPR050848">
    <property type="entry name" value="Homeobox_TF"/>
</dbReference>
<dbReference type="PANTHER" id="PTHR24333">
    <property type="entry name" value="HOMEO BOX HB9 LIKE A-RELATED"/>
    <property type="match status" value="1"/>
</dbReference>
<dbReference type="Proteomes" id="UP000694867">
    <property type="component" value="Unplaced"/>
</dbReference>
<gene>
    <name evidence="10" type="primary">LOC114828382</name>
</gene>
<feature type="DNA-binding region" description="Homeobox" evidence="5">
    <location>
        <begin position="83"/>
        <end position="142"/>
    </location>
</feature>
<dbReference type="KEGG" id="goe:114828382"/>
<evidence type="ECO:0000256" key="6">
    <source>
        <dbReference type="RuleBase" id="RU000682"/>
    </source>
</evidence>
<dbReference type="InterPro" id="IPR009057">
    <property type="entry name" value="Homeodomain-like_sf"/>
</dbReference>
<dbReference type="SUPFAM" id="SSF46689">
    <property type="entry name" value="Homeodomain-like"/>
    <property type="match status" value="1"/>
</dbReference>
<dbReference type="GO" id="GO:0000981">
    <property type="term" value="F:DNA-binding transcription factor activity, RNA polymerase II-specific"/>
    <property type="evidence" value="ECO:0007669"/>
    <property type="project" value="InterPro"/>
</dbReference>
<comment type="subcellular location">
    <subcellularLocation>
        <location evidence="1 5 6">Nucleus</location>
    </subcellularLocation>
</comment>
<dbReference type="GO" id="GO:0005634">
    <property type="term" value="C:nucleus"/>
    <property type="evidence" value="ECO:0007669"/>
    <property type="project" value="UniProtKB-SubCell"/>
</dbReference>
<dbReference type="PROSITE" id="PS00027">
    <property type="entry name" value="HOMEOBOX_1"/>
    <property type="match status" value="1"/>
</dbReference>
<keyword evidence="2 5" id="KW-0238">DNA-binding</keyword>
<feature type="region of interest" description="Disordered" evidence="7">
    <location>
        <begin position="140"/>
        <end position="186"/>
    </location>
</feature>
<evidence type="ECO:0000256" key="2">
    <source>
        <dbReference type="ARBA" id="ARBA00023125"/>
    </source>
</evidence>
<evidence type="ECO:0000313" key="10">
    <source>
        <dbReference type="RefSeq" id="XP_028968113.1"/>
    </source>
</evidence>
<dbReference type="InterPro" id="IPR017970">
    <property type="entry name" value="Homeobox_CS"/>
</dbReference>
<keyword evidence="9" id="KW-1185">Reference proteome</keyword>
<dbReference type="GeneID" id="114828382"/>
<evidence type="ECO:0000313" key="9">
    <source>
        <dbReference type="Proteomes" id="UP000694867"/>
    </source>
</evidence>
<protein>
    <submittedName>
        <fullName evidence="10">Homeobox protein MSX-1-like</fullName>
    </submittedName>
</protein>
<dbReference type="SMART" id="SM00389">
    <property type="entry name" value="HOX"/>
    <property type="match status" value="1"/>
</dbReference>
<evidence type="ECO:0000256" key="1">
    <source>
        <dbReference type="ARBA" id="ARBA00004123"/>
    </source>
</evidence>
<evidence type="ECO:0000256" key="4">
    <source>
        <dbReference type="ARBA" id="ARBA00023242"/>
    </source>
</evidence>
<evidence type="ECO:0000256" key="7">
    <source>
        <dbReference type="SAM" id="MobiDB-lite"/>
    </source>
</evidence>
<dbReference type="InterPro" id="IPR001356">
    <property type="entry name" value="HD"/>
</dbReference>
<evidence type="ECO:0000256" key="3">
    <source>
        <dbReference type="ARBA" id="ARBA00023155"/>
    </source>
</evidence>
<feature type="domain" description="Homeobox" evidence="8">
    <location>
        <begin position="81"/>
        <end position="141"/>
    </location>
</feature>
<keyword evidence="4 5" id="KW-0539">Nucleus</keyword>
<evidence type="ECO:0000256" key="5">
    <source>
        <dbReference type="PROSITE-ProRule" id="PRU00108"/>
    </source>
</evidence>
<dbReference type="Pfam" id="PF00046">
    <property type="entry name" value="Homeodomain"/>
    <property type="match status" value="1"/>
</dbReference>
<dbReference type="AlphaFoldDB" id="A0AAJ7SHQ4"/>
<proteinExistence type="predicted"/>
<dbReference type="RefSeq" id="XP_028968113.1">
    <property type="nucleotide sequence ID" value="XM_029112280.1"/>
</dbReference>
<reference evidence="10" key="1">
    <citation type="submission" date="2025-08" db="UniProtKB">
        <authorList>
            <consortium name="RefSeq"/>
        </authorList>
    </citation>
    <scope>IDENTIFICATION</scope>
</reference>
<accession>A0AAJ7SHQ4</accession>
<dbReference type="Gene3D" id="1.10.10.60">
    <property type="entry name" value="Homeodomain-like"/>
    <property type="match status" value="1"/>
</dbReference>
<dbReference type="PROSITE" id="PS50071">
    <property type="entry name" value="HOMEOBOX_2"/>
    <property type="match status" value="1"/>
</dbReference>
<evidence type="ECO:0000259" key="8">
    <source>
        <dbReference type="PROSITE" id="PS50071"/>
    </source>
</evidence>
<organism evidence="9 10">
    <name type="scientific">Galendromus occidentalis</name>
    <name type="common">western predatory mite</name>
    <dbReference type="NCBI Taxonomy" id="34638"/>
    <lineage>
        <taxon>Eukaryota</taxon>
        <taxon>Metazoa</taxon>
        <taxon>Ecdysozoa</taxon>
        <taxon>Arthropoda</taxon>
        <taxon>Chelicerata</taxon>
        <taxon>Arachnida</taxon>
        <taxon>Acari</taxon>
        <taxon>Parasitiformes</taxon>
        <taxon>Mesostigmata</taxon>
        <taxon>Gamasina</taxon>
        <taxon>Phytoseioidea</taxon>
        <taxon>Phytoseiidae</taxon>
        <taxon>Typhlodrominae</taxon>
        <taxon>Galendromus</taxon>
    </lineage>
</organism>
<name>A0AAJ7SHQ4_9ACAR</name>
<sequence>MTDLEQKKRNFSIESILQRGASCSSQGSRSPPAGEASYSRYLLPAIPLLRESGDHFDWISCTRYNPPRLQRKFEGQKKRKYLSRSPRIPFNSEQLAVLEGRFKESPYLSGSEVQKLARDLHMSDVRVKIWFQNRRAREKREKQAKSQTDIQGCSQTQSETQIATSKDLIFVDGNSDDPPALRKGDV</sequence>